<reference evidence="3" key="1">
    <citation type="submission" date="2023-09" db="EMBL/GenBank/DDBJ databases">
        <authorList>
            <person name="Zhang C."/>
        </authorList>
    </citation>
    <scope>NUCLEOTIDE SEQUENCE [LARGE SCALE GENOMIC DNA]</scope>
    <source>
        <strain evidence="3">SQ149</strain>
    </source>
</reference>
<dbReference type="CDD" id="cd00158">
    <property type="entry name" value="RHOD"/>
    <property type="match status" value="1"/>
</dbReference>
<dbReference type="InterPro" id="IPR050229">
    <property type="entry name" value="GlpE_sulfurtransferase"/>
</dbReference>
<dbReference type="InterPro" id="IPR001763">
    <property type="entry name" value="Rhodanese-like_dom"/>
</dbReference>
<dbReference type="PANTHER" id="PTHR43031">
    <property type="entry name" value="FAD-DEPENDENT OXIDOREDUCTASE"/>
    <property type="match status" value="1"/>
</dbReference>
<dbReference type="InterPro" id="IPR036873">
    <property type="entry name" value="Rhodanese-like_dom_sf"/>
</dbReference>
<evidence type="ECO:0000259" key="1">
    <source>
        <dbReference type="PROSITE" id="PS50206"/>
    </source>
</evidence>
<evidence type="ECO:0000313" key="2">
    <source>
        <dbReference type="EMBL" id="WNC74105.1"/>
    </source>
</evidence>
<sequence length="116" mass="12676">MLKTIPEILKEVSKNIRKLSAEQASVELAENNGLLIDVREPAEYAVSSATGAVNIPRGLLEMKVLELVKEENTPIYLHCASAARATFAAESLMRVGYTNVTVISCKFDVIEKSLNP</sequence>
<name>A0ABY9U3G6_9GAMM</name>
<dbReference type="Pfam" id="PF00581">
    <property type="entry name" value="Rhodanese"/>
    <property type="match status" value="1"/>
</dbReference>
<protein>
    <submittedName>
        <fullName evidence="2">Rhodanese-like domain-containing protein</fullName>
    </submittedName>
</protein>
<accession>A0ABY9U3G6</accession>
<gene>
    <name evidence="2" type="ORF">RGQ13_08985</name>
</gene>
<dbReference type="SMART" id="SM00450">
    <property type="entry name" value="RHOD"/>
    <property type="match status" value="1"/>
</dbReference>
<feature type="domain" description="Rhodanese" evidence="1">
    <location>
        <begin position="29"/>
        <end position="106"/>
    </location>
</feature>
<keyword evidence="3" id="KW-1185">Reference proteome</keyword>
<dbReference type="PROSITE" id="PS50206">
    <property type="entry name" value="RHODANESE_3"/>
    <property type="match status" value="1"/>
</dbReference>
<dbReference type="EMBL" id="CP134145">
    <property type="protein sequence ID" value="WNC74105.1"/>
    <property type="molecule type" value="Genomic_DNA"/>
</dbReference>
<dbReference type="Proteomes" id="UP001258994">
    <property type="component" value="Chromosome"/>
</dbReference>
<dbReference type="PANTHER" id="PTHR43031:SF1">
    <property type="entry name" value="PYRIDINE NUCLEOTIDE-DISULPHIDE OXIDOREDUCTASE"/>
    <property type="match status" value="1"/>
</dbReference>
<dbReference type="RefSeq" id="WP_348393213.1">
    <property type="nucleotide sequence ID" value="NZ_CP134145.1"/>
</dbReference>
<proteinExistence type="predicted"/>
<organism evidence="2 3">
    <name type="scientific">Thalassotalea psychrophila</name>
    <dbReference type="NCBI Taxonomy" id="3065647"/>
    <lineage>
        <taxon>Bacteria</taxon>
        <taxon>Pseudomonadati</taxon>
        <taxon>Pseudomonadota</taxon>
        <taxon>Gammaproteobacteria</taxon>
        <taxon>Alteromonadales</taxon>
        <taxon>Colwelliaceae</taxon>
        <taxon>Thalassotalea</taxon>
    </lineage>
</organism>
<evidence type="ECO:0000313" key="3">
    <source>
        <dbReference type="Proteomes" id="UP001258994"/>
    </source>
</evidence>
<dbReference type="SUPFAM" id="SSF52821">
    <property type="entry name" value="Rhodanese/Cell cycle control phosphatase"/>
    <property type="match status" value="1"/>
</dbReference>
<dbReference type="Gene3D" id="3.40.250.10">
    <property type="entry name" value="Rhodanese-like domain"/>
    <property type="match status" value="1"/>
</dbReference>